<gene>
    <name evidence="1" type="ORF">NUW58_g5937</name>
</gene>
<protein>
    <submittedName>
        <fullName evidence="1">Uncharacterized protein</fullName>
    </submittedName>
</protein>
<name>A0ACC1P0P6_9PEZI</name>
<proteinExistence type="predicted"/>
<dbReference type="Proteomes" id="UP001143856">
    <property type="component" value="Unassembled WGS sequence"/>
</dbReference>
<sequence length="596" mass="69735">MDSFEYQPLDLKRSAFRLVHLLKGPRRAPVMCEIIHTTLDENAIPYEAVSYTWGVSFKPCTIRVQGRNFNITANLWNLLLDLRQVKTDRYLWIDAISINQADDNERTHQVQRMQDIYSSAERVLLYLGPITEDISIFMDFLTTLQRHVSGYRWGPSDERWQATWEIIKIRYDKETLSAQQRGLNELLNRQWFRRVWVLQEIASARTALLCCGTASVPVPIFFVGPMLLGVELSRHSRAIFSLMPTYLSRAPRKPLYGSLLSILSDFHESEASDPRDQIFALLGLCSEQRVWENIVPDYTMTESAVVRTTIAHLLTSMCCPPPRWIRWVPWSEIESVNAFLKVLRPRSYMLPHYLRPALAHNLSFWDVRAVQSFLSQKERGRTDLTPRMIEAVAANRFDAGEIKSRLSREGKIRNEELLWNCWLLDRLFQVLVFKDYPDLNKELLSTFRKRRPQPFDWGTNLPYAYHDNGVPVTNYPGFDVYESLFNTRKTQSMRLRSNAADSVCSSPHPLVRLFFLFPFTSWGHIEWLVSQLEDEVERKKVTLLYVWMVGAVTGDMEDIVRKVLRETNRSDASELEEPEEPEKIEEWTFNRLFHRV</sequence>
<evidence type="ECO:0000313" key="1">
    <source>
        <dbReference type="EMBL" id="KAJ2984672.1"/>
    </source>
</evidence>
<keyword evidence="2" id="KW-1185">Reference proteome</keyword>
<accession>A0ACC1P0P6</accession>
<organism evidence="1 2">
    <name type="scientific">Xylaria curta</name>
    <dbReference type="NCBI Taxonomy" id="42375"/>
    <lineage>
        <taxon>Eukaryota</taxon>
        <taxon>Fungi</taxon>
        <taxon>Dikarya</taxon>
        <taxon>Ascomycota</taxon>
        <taxon>Pezizomycotina</taxon>
        <taxon>Sordariomycetes</taxon>
        <taxon>Xylariomycetidae</taxon>
        <taxon>Xylariales</taxon>
        <taxon>Xylariaceae</taxon>
        <taxon>Xylaria</taxon>
    </lineage>
</organism>
<evidence type="ECO:0000313" key="2">
    <source>
        <dbReference type="Proteomes" id="UP001143856"/>
    </source>
</evidence>
<dbReference type="EMBL" id="JAPDGR010001248">
    <property type="protein sequence ID" value="KAJ2984672.1"/>
    <property type="molecule type" value="Genomic_DNA"/>
</dbReference>
<comment type="caution">
    <text evidence="1">The sequence shown here is derived from an EMBL/GenBank/DDBJ whole genome shotgun (WGS) entry which is preliminary data.</text>
</comment>
<reference evidence="1" key="1">
    <citation type="submission" date="2022-10" db="EMBL/GenBank/DDBJ databases">
        <title>Genome Sequence of Xylaria curta.</title>
        <authorList>
            <person name="Buettner E."/>
        </authorList>
    </citation>
    <scope>NUCLEOTIDE SEQUENCE</scope>
    <source>
        <strain evidence="1">Babe10</strain>
    </source>
</reference>